<feature type="region of interest" description="Disordered" evidence="10">
    <location>
        <begin position="3083"/>
        <end position="3120"/>
    </location>
</feature>
<feature type="region of interest" description="Disordered" evidence="10">
    <location>
        <begin position="3166"/>
        <end position="3195"/>
    </location>
</feature>
<feature type="domain" description="Cadherin" evidence="12">
    <location>
        <begin position="2424"/>
        <end position="2525"/>
    </location>
</feature>
<feature type="domain" description="Cadherin" evidence="12">
    <location>
        <begin position="2857"/>
        <end position="2966"/>
    </location>
</feature>
<dbReference type="SUPFAM" id="SSF49313">
    <property type="entry name" value="Cadherin-like"/>
    <property type="match status" value="27"/>
</dbReference>
<dbReference type="PANTHER" id="PTHR24026:SF136">
    <property type="entry name" value="PROTOCADHERIN-23"/>
    <property type="match status" value="1"/>
</dbReference>
<dbReference type="Proteomes" id="UP000886700">
    <property type="component" value="Unplaced"/>
</dbReference>
<evidence type="ECO:0000256" key="6">
    <source>
        <dbReference type="ARBA" id="ARBA00022989"/>
    </source>
</evidence>
<dbReference type="InterPro" id="IPR002126">
    <property type="entry name" value="Cadherin-like_dom"/>
</dbReference>
<feature type="domain" description="Cadherin" evidence="12">
    <location>
        <begin position="1276"/>
        <end position="1391"/>
    </location>
</feature>
<dbReference type="CDD" id="cd11304">
    <property type="entry name" value="Cadherin_repeat"/>
    <property type="match status" value="27"/>
</dbReference>
<reference evidence="14" key="1">
    <citation type="submission" date="2025-08" db="UniProtKB">
        <authorList>
            <consortium name="RefSeq"/>
        </authorList>
    </citation>
    <scope>IDENTIFICATION</scope>
    <source>
        <tissue evidence="14">Liver</tissue>
    </source>
</reference>
<keyword evidence="8" id="KW-0325">Glycoprotein</keyword>
<feature type="domain" description="Cadherin" evidence="12">
    <location>
        <begin position="2116"/>
        <end position="2218"/>
    </location>
</feature>
<evidence type="ECO:0000256" key="9">
    <source>
        <dbReference type="PROSITE-ProRule" id="PRU00043"/>
    </source>
</evidence>
<feature type="region of interest" description="Disordered" evidence="10">
    <location>
        <begin position="3309"/>
        <end position="3331"/>
    </location>
</feature>
<evidence type="ECO:0000256" key="2">
    <source>
        <dbReference type="ARBA" id="ARBA00022692"/>
    </source>
</evidence>
<feature type="domain" description="Cadherin" evidence="12">
    <location>
        <begin position="281"/>
        <end position="397"/>
    </location>
</feature>
<dbReference type="PRINTS" id="PR00205">
    <property type="entry name" value="CADHERIN"/>
</dbReference>
<evidence type="ECO:0000256" key="3">
    <source>
        <dbReference type="ARBA" id="ARBA00022737"/>
    </source>
</evidence>
<evidence type="ECO:0000256" key="8">
    <source>
        <dbReference type="ARBA" id="ARBA00023180"/>
    </source>
</evidence>
<dbReference type="GeneID" id="101840825"/>
<feature type="transmembrane region" description="Helical" evidence="11">
    <location>
        <begin position="2970"/>
        <end position="2993"/>
    </location>
</feature>
<gene>
    <name evidence="14" type="primary">Dchs2</name>
</gene>
<feature type="domain" description="Cadherin" evidence="12">
    <location>
        <begin position="1380"/>
        <end position="1486"/>
    </location>
</feature>
<feature type="domain" description="Cadherin" evidence="12">
    <location>
        <begin position="2746"/>
        <end position="2856"/>
    </location>
</feature>
<comment type="subcellular location">
    <subcellularLocation>
        <location evidence="1">Membrane</location>
    </subcellularLocation>
</comment>
<feature type="domain" description="Cadherin" evidence="12">
    <location>
        <begin position="1169"/>
        <end position="1271"/>
    </location>
</feature>
<evidence type="ECO:0000256" key="10">
    <source>
        <dbReference type="SAM" id="MobiDB-lite"/>
    </source>
</evidence>
<feature type="domain" description="Cadherin" evidence="12">
    <location>
        <begin position="1062"/>
        <end position="1168"/>
    </location>
</feature>
<keyword evidence="3" id="KW-0677">Repeat</keyword>
<keyword evidence="6 11" id="KW-1133">Transmembrane helix</keyword>
<feature type="domain" description="Cadherin" evidence="12">
    <location>
        <begin position="85"/>
        <end position="151"/>
    </location>
</feature>
<dbReference type="PANTHER" id="PTHR24026">
    <property type="entry name" value="FAT ATYPICAL CADHERIN-RELATED"/>
    <property type="match status" value="1"/>
</dbReference>
<feature type="domain" description="Cadherin" evidence="12">
    <location>
        <begin position="402"/>
        <end position="522"/>
    </location>
</feature>
<feature type="domain" description="Cadherin" evidence="12">
    <location>
        <begin position="1701"/>
        <end position="1805"/>
    </location>
</feature>
<feature type="domain" description="Cadherin" evidence="12">
    <location>
        <begin position="1487"/>
        <end position="1596"/>
    </location>
</feature>
<feature type="domain" description="Cadherin" evidence="12">
    <location>
        <begin position="2642"/>
        <end position="2745"/>
    </location>
</feature>
<dbReference type="PROSITE" id="PS50268">
    <property type="entry name" value="CADHERIN_2"/>
    <property type="match status" value="27"/>
</dbReference>
<feature type="domain" description="Cadherin" evidence="12">
    <location>
        <begin position="2219"/>
        <end position="2323"/>
    </location>
</feature>
<dbReference type="InterPro" id="IPR020894">
    <property type="entry name" value="Cadherin_CS"/>
</dbReference>
<feature type="domain" description="Cadherin" evidence="12">
    <location>
        <begin position="1603"/>
        <end position="1700"/>
    </location>
</feature>
<feature type="domain" description="Cadherin" evidence="12">
    <location>
        <begin position="523"/>
        <end position="642"/>
    </location>
</feature>
<evidence type="ECO:0000256" key="7">
    <source>
        <dbReference type="ARBA" id="ARBA00023136"/>
    </source>
</evidence>
<feature type="domain" description="Cadherin" evidence="12">
    <location>
        <begin position="2526"/>
        <end position="2641"/>
    </location>
</feature>
<feature type="domain" description="Cadherin" evidence="12">
    <location>
        <begin position="2015"/>
        <end position="2132"/>
    </location>
</feature>
<proteinExistence type="predicted"/>
<dbReference type="Pfam" id="PF00028">
    <property type="entry name" value="Cadherin"/>
    <property type="match status" value="22"/>
</dbReference>
<keyword evidence="13" id="KW-1185">Reference proteome</keyword>
<feature type="domain" description="Cadherin" evidence="12">
    <location>
        <begin position="959"/>
        <end position="1059"/>
    </location>
</feature>
<feature type="compositionally biased region" description="Basic and acidic residues" evidence="10">
    <location>
        <begin position="3166"/>
        <end position="3178"/>
    </location>
</feature>
<keyword evidence="4 9" id="KW-0106">Calcium</keyword>
<evidence type="ECO:0000256" key="5">
    <source>
        <dbReference type="ARBA" id="ARBA00022889"/>
    </source>
</evidence>
<accession>A0ABM2Y0X2</accession>
<evidence type="ECO:0000313" key="14">
    <source>
        <dbReference type="RefSeq" id="XP_040608527.1"/>
    </source>
</evidence>
<evidence type="ECO:0000256" key="4">
    <source>
        <dbReference type="ARBA" id="ARBA00022837"/>
    </source>
</evidence>
<feature type="domain" description="Cadherin" evidence="12">
    <location>
        <begin position="1806"/>
        <end position="1909"/>
    </location>
</feature>
<dbReference type="InterPro" id="IPR015919">
    <property type="entry name" value="Cadherin-like_sf"/>
</dbReference>
<sequence length="3343" mass="365344">MNPAGRRMGEGRQPAGSPRGRPCGSGTPRSLLWFFVHSWLWAASGLSAQVFNLSLSVDEGLPPDTLVGDIRAGLPVAQQLEGNGFFLSEDSDDSPLLDDFHVHPDTGIIRTARRLDRERRDHYSFVAATLLGEVVQVEIHVNDVNDHSPHFPRDSLQLDVSELSPPGTAFRLPGAQDPDAGLFSIQGYTLLQASDLLQGPAGPFFQLRYGSLGPPVSPPQSVSSTPLEPLDLVLLRRLDREEVAEYELQIEAWDGGSPRRTGRLRVQLRVLDENDNPPVFEQGEYRASVREDAQPGTEVCRVLATDRDLGPNGLVRYSIRERQVSLMGAAGGPPGDPGYFSVEELSGIVRVQRPLDREAQAWHQLVVQARDGGAEPEVATVRVSIDVLDVNDNPPAIHLLFLTEGGTARVSEGARLGDYVARVSVSDADGDPEKEEATGVLGASLGTGSIKLSLEGGNGAFALRPGGPPGVFFLCIEGLLDRESRDLYELRLIATDEGSPPLSTEESLLLWVSDLNDQPPVFSQEHYWASVSEAAVPGTSVVWVSALDADQAGTDHARVRYALLQLSDPCDSEALSLKAECVPPFSINPDNGLISTLRSLDREAQEAVELRVVAQDLGEPPLSATCLVSIIVDDVNDNEPVFPWQVYNVTLAEHTPVGHCFLQVKATDADAGIYGLVEYSLYDGFQSYEAPPAFQIDPRDGRICVSQDIDKERDLSTFDLLVKAKDGGGLSAQAFVRVEVEDVNDNRPVFNPSTYVTSISGQTLPGTEIVNVLASDSDSGVYGTVAYELIPGDLASLFTIDSITGIIYLASALSHLEATTLFLMVCARDGGGLTAATNAGVTIHILQTTLAPAEFERPKYTFSVYEDVPEDTLVGTVKARESLNSSEPISYRISSGDLDGKFSIHRWLGSIRTLKPLDHEAQPMVVLTVQAQLGSSPACSSTEVNITVLDVNDNRPEFPTAWDEIRISQTTPPGTALYLARAEDRDSGLNGLVRYSIASPHPSIFSMDRGRGVLYLRESLGGQGNLRLTLVAEDQGTPPQASHLVLTVVIESQERSPVVAFENFVYQVEVSESLPLTAQILQVQAYPLHPWHPASKTTYSLDVSVDSSVFGIHPHTGWIYLQRQLDYESTQMYRFKVLARVPEDRLLQNVSTLVIVHVLDENDHSPAFLQDKVFLKVEESPMPLGVIGKMTAIDADSGKNGQLSYFLLTDGKFFKMNPNTGELLNWMALDREHQRHHHMTVLVTDHGSPPRNATMVVYVTVTDINDNKPFFPQCPPGKEFYIKALEGQPVNTLVTTIFAKDLDEGLSAELTYSISPDYPAHFKIDANNGEIRTTVILSHDYRPSYRMTVIASDQGVPPLQGQAIINIQVIPLSKGMAFMSQNIRHLVIPENTKTAKIMSLMKSPDPFQQYHSEKLHFSIVAEDKDDHFEIDSSTGDLFLSKELDYEITSHYLIRVISKDHSQSPLWNSTVFLSVDVEDQNDHSPSFQDEFIVISVEENVPVGTLVYIFNAKDGDGSFLNSRIQYFAECSHVGTNPFLIHPSSGTLVTASPLDREDAPSFILTITASDQAVNVTDRRWRSLVAEVMVLDVNDHSPTFVSHSITSVREDAEVGSLVHRVSAQDPDADMNGKVTYSILSGNEDMLFMLDGSSGFLRTACLLDYEVKTQHILTLMAHDGGTPALSSSQTLTVTVLDVNDESPVFKQLTYKASVRENQSPGVFVTRVEAEDSDSGVNSELQFEIMPGPAFGLFEINPDTGEVVTTVTFDREAQEIFTLRVLARDGGVPSLSGTATIICTIEDENDHSPELIVLSHDIEVLENQDPGVVYTALAFDMDAGNNGAVTYRIAGGNTEEYFAIHATSGELSTTRALDREQINNFTLLILCSDLGHPPRSSVMQLHVRVLDDNDHSPSFPMLHYQSSVREDAEVGTVVLELSAVDRDEGLNGQVEYLLLEETSGAFSVDHVTGTLRTSRVLDREARPQHTFQAVARDCSTQGAKSSVLTVLISVTDANDNDPVWEENPVDAFLSPKLSLNQTIAHLRASDPDAGPNGTVTFSFADSQSVFSINEYTGEIKLQQNPSAEYFPIWVQLKATDQGVPARATPGLLVVHMEGEDVKISFSHHLYTGVVTENCEPGTSVVTVKASTAASLTDPIKYSVFSGNEDGVFSLGSTSGQLIIEEPKSLDFEVRSEVQLIIFAESNGHRAFTKVAVSIQDMNDNSPRFSQSVYRASVSEGQLYNAHVTQVFATDLDDGLNGLIEYSIVSGNQAEAFQIDSLSGVITTDSLLDYESTDSYSLIVQATDRGVPRRSDTALVKIQVININDNAPVFLPSEAIEIAENSLPGVIVSRVSIHDADLNPAFTFSFVKESNCGAKFAISQDTGVVVLVQTLDFEDVAEYELIIHVSDSWHHTEGSLLIRVLDVNDNPPVFSQDFYQVMVPELVPGGYSVLTLSATDLESSENISYRVLSSSEGFAIDPRNGTIFTTSAVSFLDKIPTFRFLVEANDGGVPSLRGLTLVEIEIQDVNSYAPEFTVGHYNLSLSEDVPIGSTLMTFSTLDRDYTIENTHTKYSIVSGNVHNHFHVETSLLHSDDPHQQGGALVLLHALDREASASHKLVLLASDHGCPPLSSTTVIEIDVLDVNDNPPIFNSRQYNAHVKESTPVGSHITVVSADDHDMGSHAEVIYGILSGNEKEHFYLEERTGVLYLVKPLDYEEMITFTLTVQAADEEEKHVSFAVVRVSVLDDNDHTPQFMSSTLTCVTPENMPASSILCSVHAVDSDAGPYGEVTYSISSPCHATYEMQPYQDLFVIDPLTGDIRADQVLDYESVAKYCLVVQAKDRGSATASLEVWVEVEGIDEFEPIFTQDRYFFSLSEKGRGRQLIGRVEASDADGGMDGVVLYSLSSPSALFSVNKTNGDIYWMRAPFLTSSQLNKEDNLEVKIIAHGPKSNSRSTSCSVFVNVSMPSEGHHRRGFGHGFSISLVVSFLVFLLLVCTLIVLILRHKQKDPLHSCEEKTPPPPDDDLRLTGAASQLKAGQPAVEFRDLTGTGETMPAEWLSFMSAMEKDIMHLYRHSNSSVHCSVDGETAEDKEIQRINEHPYRKDSDSVLSDRESRVPDSGIPRDSDQLSCLSGETDVMASPEAVEASHVFEGEDGGTGCGTVYVQNDALSQRREAKAGVLADSRKESLTSASQEGRRAAPSTRAASADGAMGSYAWDYFLSWEPKFQHLASVFNDIARLKDEDLQMPGIPKDAPYVFPPPLITAVAQPGIKAVPPRMPALTVGQVLQKFPRSPLPCYGSSLAEAMTPSFSPSLSLLTMQTPARSPESPDGEPVGTHRRDTCRELKAEAEVHT</sequence>
<feature type="domain" description="Cadherin" evidence="12">
    <location>
        <begin position="1910"/>
        <end position="2014"/>
    </location>
</feature>
<feature type="domain" description="Cadherin" evidence="12">
    <location>
        <begin position="152"/>
        <end position="280"/>
    </location>
</feature>
<dbReference type="SMART" id="SM00112">
    <property type="entry name" value="CA"/>
    <property type="match status" value="27"/>
</dbReference>
<evidence type="ECO:0000256" key="11">
    <source>
        <dbReference type="SAM" id="Phobius"/>
    </source>
</evidence>
<keyword evidence="5" id="KW-0130">Cell adhesion</keyword>
<feature type="domain" description="Cadherin" evidence="12">
    <location>
        <begin position="751"/>
        <end position="860"/>
    </location>
</feature>
<feature type="domain" description="Cadherin" evidence="12">
    <location>
        <begin position="643"/>
        <end position="750"/>
    </location>
</feature>
<feature type="region of interest" description="Disordered" evidence="10">
    <location>
        <begin position="1"/>
        <end position="23"/>
    </location>
</feature>
<organism evidence="13 14">
    <name type="scientific">Mesocricetus auratus</name>
    <name type="common">Golden hamster</name>
    <dbReference type="NCBI Taxonomy" id="10036"/>
    <lineage>
        <taxon>Eukaryota</taxon>
        <taxon>Metazoa</taxon>
        <taxon>Chordata</taxon>
        <taxon>Craniata</taxon>
        <taxon>Vertebrata</taxon>
        <taxon>Euteleostomi</taxon>
        <taxon>Mammalia</taxon>
        <taxon>Eutheria</taxon>
        <taxon>Euarchontoglires</taxon>
        <taxon>Glires</taxon>
        <taxon>Rodentia</taxon>
        <taxon>Myomorpha</taxon>
        <taxon>Muroidea</taxon>
        <taxon>Cricetidae</taxon>
        <taxon>Cricetinae</taxon>
        <taxon>Mesocricetus</taxon>
    </lineage>
</organism>
<feature type="domain" description="Cadherin" evidence="12">
    <location>
        <begin position="2323"/>
        <end position="2423"/>
    </location>
</feature>
<evidence type="ECO:0000313" key="13">
    <source>
        <dbReference type="Proteomes" id="UP000886700"/>
    </source>
</evidence>
<dbReference type="RefSeq" id="XP_040608527.1">
    <property type="nucleotide sequence ID" value="XM_040752593.1"/>
</dbReference>
<dbReference type="Gene3D" id="2.60.40.60">
    <property type="entry name" value="Cadherins"/>
    <property type="match status" value="27"/>
</dbReference>
<feature type="domain" description="Cadherin" evidence="12">
    <location>
        <begin position="856"/>
        <end position="958"/>
    </location>
</feature>
<dbReference type="PROSITE" id="PS00232">
    <property type="entry name" value="CADHERIN_1"/>
    <property type="match status" value="12"/>
</dbReference>
<evidence type="ECO:0000256" key="1">
    <source>
        <dbReference type="ARBA" id="ARBA00004370"/>
    </source>
</evidence>
<name>A0ABM2Y0X2_MESAU</name>
<keyword evidence="2 11" id="KW-0812">Transmembrane</keyword>
<keyword evidence="7 11" id="KW-0472">Membrane</keyword>
<protein>
    <submittedName>
        <fullName evidence="14">Protocadherin-23</fullName>
    </submittedName>
</protein>
<evidence type="ECO:0000259" key="12">
    <source>
        <dbReference type="PROSITE" id="PS50268"/>
    </source>
</evidence>
<feature type="compositionally biased region" description="Basic and acidic residues" evidence="10">
    <location>
        <begin position="3083"/>
        <end position="3117"/>
    </location>
</feature>